<proteinExistence type="predicted"/>
<keyword evidence="2" id="KW-1185">Reference proteome</keyword>
<dbReference type="Proteomes" id="UP000053240">
    <property type="component" value="Unassembled WGS sequence"/>
</dbReference>
<organism evidence="1 2">
    <name type="scientific">Papilio machaon</name>
    <name type="common">Old World swallowtail butterfly</name>
    <dbReference type="NCBI Taxonomy" id="76193"/>
    <lineage>
        <taxon>Eukaryota</taxon>
        <taxon>Metazoa</taxon>
        <taxon>Ecdysozoa</taxon>
        <taxon>Arthropoda</taxon>
        <taxon>Hexapoda</taxon>
        <taxon>Insecta</taxon>
        <taxon>Pterygota</taxon>
        <taxon>Neoptera</taxon>
        <taxon>Endopterygota</taxon>
        <taxon>Lepidoptera</taxon>
        <taxon>Glossata</taxon>
        <taxon>Ditrysia</taxon>
        <taxon>Papilionoidea</taxon>
        <taxon>Papilionidae</taxon>
        <taxon>Papilioninae</taxon>
        <taxon>Papilio</taxon>
    </lineage>
</organism>
<accession>A0A194RHV2</accession>
<name>A0A194RHV2_PAPMA</name>
<gene>
    <name evidence="1" type="ORF">RR48_08594</name>
</gene>
<protein>
    <submittedName>
        <fullName evidence="1">Uncharacterized protein</fullName>
    </submittedName>
</protein>
<sequence length="430" mass="47480">MESGAYNCVKSHHDIQTRDKSSQALLYNTFVAPMPYWPSHSLHHLPNLATRGLQGGALQQVLDLTTYFTPKQLLLINSNRLWITKKGELLDKLGPGISYRSSPLSSAEAAAIAERFGAPASSSSDEYEDAISSSIADAMAEPTPSTSTPNRGQTIAAPLPPEPACRSKISVIPCVSVKSQRASFQAGTPTTPPKSKICIALEAHMAESKTSTQPLVNLVMSPHARDISAVQLLLSFMSVSNASHIDTVPVLRRLLYVYGHPDNVYRLDKLPNHFVRREDLTHTPTYTTYVQPRDQGRHNINVMCCTLDAFASHIKGRDVGMANRWPVSLMDNKWTAVPITSDMVIESWITEYTLTFLTSEIWAGRLSRRSNHVHRGVGGNMENTSYTTIPKAHNVHIPGPTELVLVLVDESITVANRTVPMLRQLRCQHD</sequence>
<dbReference type="EMBL" id="KQ460152">
    <property type="protein sequence ID" value="KPJ17408.1"/>
    <property type="molecule type" value="Genomic_DNA"/>
</dbReference>
<reference evidence="1 2" key="1">
    <citation type="journal article" date="2015" name="Nat. Commun.">
        <title>Outbred genome sequencing and CRISPR/Cas9 gene editing in butterflies.</title>
        <authorList>
            <person name="Li X."/>
            <person name="Fan D."/>
            <person name="Zhang W."/>
            <person name="Liu G."/>
            <person name="Zhang L."/>
            <person name="Zhao L."/>
            <person name="Fang X."/>
            <person name="Chen L."/>
            <person name="Dong Y."/>
            <person name="Chen Y."/>
            <person name="Ding Y."/>
            <person name="Zhao R."/>
            <person name="Feng M."/>
            <person name="Zhu Y."/>
            <person name="Feng Y."/>
            <person name="Jiang X."/>
            <person name="Zhu D."/>
            <person name="Xiang H."/>
            <person name="Feng X."/>
            <person name="Li S."/>
            <person name="Wang J."/>
            <person name="Zhang G."/>
            <person name="Kronforst M.R."/>
            <person name="Wang W."/>
        </authorList>
    </citation>
    <scope>NUCLEOTIDE SEQUENCE [LARGE SCALE GENOMIC DNA]</scope>
    <source>
        <strain evidence="1">Ya'a_city_454_Pm</strain>
        <tissue evidence="1">Whole body</tissue>
    </source>
</reference>
<evidence type="ECO:0000313" key="2">
    <source>
        <dbReference type="Proteomes" id="UP000053240"/>
    </source>
</evidence>
<dbReference type="AlphaFoldDB" id="A0A194RHV2"/>
<evidence type="ECO:0000313" key="1">
    <source>
        <dbReference type="EMBL" id="KPJ17408.1"/>
    </source>
</evidence>
<dbReference type="InParanoid" id="A0A194RHV2"/>